<reference evidence="5" key="1">
    <citation type="journal article" date="2021" name="PeerJ">
        <title>Extensive microbial diversity within the chicken gut microbiome revealed by metagenomics and culture.</title>
        <authorList>
            <person name="Gilroy R."/>
            <person name="Ravi A."/>
            <person name="Getino M."/>
            <person name="Pursley I."/>
            <person name="Horton D.L."/>
            <person name="Alikhan N.F."/>
            <person name="Baker D."/>
            <person name="Gharbi K."/>
            <person name="Hall N."/>
            <person name="Watson M."/>
            <person name="Adriaenssens E.M."/>
            <person name="Foster-Nyarko E."/>
            <person name="Jarju S."/>
            <person name="Secka A."/>
            <person name="Antonio M."/>
            <person name="Oren A."/>
            <person name="Chaudhuri R.R."/>
            <person name="La Ragione R."/>
            <person name="Hildebrand F."/>
            <person name="Pallen M.J."/>
        </authorList>
    </citation>
    <scope>NUCLEOTIDE SEQUENCE</scope>
    <source>
        <strain evidence="5">ChiW19-954</strain>
    </source>
</reference>
<evidence type="ECO:0000256" key="2">
    <source>
        <dbReference type="ARBA" id="ARBA00023125"/>
    </source>
</evidence>
<dbReference type="SMART" id="SM00347">
    <property type="entry name" value="HTH_MARR"/>
    <property type="match status" value="1"/>
</dbReference>
<protein>
    <submittedName>
        <fullName evidence="5">MarR family transcriptional regulator</fullName>
    </submittedName>
</protein>
<dbReference type="InterPro" id="IPR036388">
    <property type="entry name" value="WH-like_DNA-bd_sf"/>
</dbReference>
<dbReference type="InterPro" id="IPR000835">
    <property type="entry name" value="HTH_MarR-typ"/>
</dbReference>
<evidence type="ECO:0000313" key="5">
    <source>
        <dbReference type="EMBL" id="HJC34993.1"/>
    </source>
</evidence>
<dbReference type="Pfam" id="PF12802">
    <property type="entry name" value="MarR_2"/>
    <property type="match status" value="1"/>
</dbReference>
<comment type="caution">
    <text evidence="5">The sequence shown here is derived from an EMBL/GenBank/DDBJ whole genome shotgun (WGS) entry which is preliminary data.</text>
</comment>
<reference evidence="5" key="2">
    <citation type="submission" date="2021-04" db="EMBL/GenBank/DDBJ databases">
        <authorList>
            <person name="Gilroy R."/>
        </authorList>
    </citation>
    <scope>NUCLEOTIDE SEQUENCE</scope>
    <source>
        <strain evidence="5">ChiW19-954</strain>
    </source>
</reference>
<feature type="domain" description="HTH marR-type" evidence="4">
    <location>
        <begin position="7"/>
        <end position="141"/>
    </location>
</feature>
<dbReference type="PANTHER" id="PTHR42756:SF1">
    <property type="entry name" value="TRANSCRIPTIONAL REPRESSOR OF EMRAB OPERON"/>
    <property type="match status" value="1"/>
</dbReference>
<keyword evidence="2" id="KW-0238">DNA-binding</keyword>
<dbReference type="GO" id="GO:0003700">
    <property type="term" value="F:DNA-binding transcription factor activity"/>
    <property type="evidence" value="ECO:0007669"/>
    <property type="project" value="InterPro"/>
</dbReference>
<evidence type="ECO:0000256" key="1">
    <source>
        <dbReference type="ARBA" id="ARBA00023015"/>
    </source>
</evidence>
<dbReference type="PANTHER" id="PTHR42756">
    <property type="entry name" value="TRANSCRIPTIONAL REGULATOR, MARR"/>
    <property type="match status" value="1"/>
</dbReference>
<keyword evidence="3" id="KW-0804">Transcription</keyword>
<gene>
    <name evidence="5" type="ORF">H9758_10465</name>
</gene>
<evidence type="ECO:0000259" key="4">
    <source>
        <dbReference type="PROSITE" id="PS50995"/>
    </source>
</evidence>
<evidence type="ECO:0000313" key="6">
    <source>
        <dbReference type="Proteomes" id="UP000823890"/>
    </source>
</evidence>
<name>A0A9D2STD1_9FIRM</name>
<dbReference type="SUPFAM" id="SSF46785">
    <property type="entry name" value="Winged helix' DNA-binding domain"/>
    <property type="match status" value="1"/>
</dbReference>
<dbReference type="PROSITE" id="PS50995">
    <property type="entry name" value="HTH_MARR_2"/>
    <property type="match status" value="1"/>
</dbReference>
<dbReference type="Proteomes" id="UP000823890">
    <property type="component" value="Unassembled WGS sequence"/>
</dbReference>
<proteinExistence type="predicted"/>
<sequence length="159" mass="18799">MEESFRTEDLLFMVKRLSLNMTAQLELNLKNKDMTGVQVYFLVYILRHHPQGTYLTELCREIGVSKSTLSALIKKLREKGYLHFHEDPDDVRKKKVLPTEKLLAEGDGFIRKADEMEKEICSVLNGRERAQFMDLEEKLLTQFVRMEQNEKNRQEVYLQ</sequence>
<keyword evidence="1" id="KW-0805">Transcription regulation</keyword>
<dbReference type="AlphaFoldDB" id="A0A9D2STD1"/>
<accession>A0A9D2STD1</accession>
<dbReference type="GO" id="GO:0003677">
    <property type="term" value="F:DNA binding"/>
    <property type="evidence" value="ECO:0007669"/>
    <property type="project" value="UniProtKB-KW"/>
</dbReference>
<dbReference type="InterPro" id="IPR036390">
    <property type="entry name" value="WH_DNA-bd_sf"/>
</dbReference>
<dbReference type="Gene3D" id="1.10.10.10">
    <property type="entry name" value="Winged helix-like DNA-binding domain superfamily/Winged helix DNA-binding domain"/>
    <property type="match status" value="1"/>
</dbReference>
<evidence type="ECO:0000256" key="3">
    <source>
        <dbReference type="ARBA" id="ARBA00023163"/>
    </source>
</evidence>
<dbReference type="EMBL" id="DWWO01000129">
    <property type="protein sequence ID" value="HJC34993.1"/>
    <property type="molecule type" value="Genomic_DNA"/>
</dbReference>
<organism evidence="5 6">
    <name type="scientific">Candidatus Mediterraneibacter faecipullorum</name>
    <dbReference type="NCBI Taxonomy" id="2838670"/>
    <lineage>
        <taxon>Bacteria</taxon>
        <taxon>Bacillati</taxon>
        <taxon>Bacillota</taxon>
        <taxon>Clostridia</taxon>
        <taxon>Lachnospirales</taxon>
        <taxon>Lachnospiraceae</taxon>
        <taxon>Mediterraneibacter</taxon>
    </lineage>
</organism>